<proteinExistence type="predicted"/>
<dbReference type="OrthoDB" id="6624781at2"/>
<dbReference type="Proteomes" id="UP000240978">
    <property type="component" value="Unassembled WGS sequence"/>
</dbReference>
<gene>
    <name evidence="1" type="ORF">CLV42_103295</name>
</gene>
<dbReference type="SUPFAM" id="SSF54593">
    <property type="entry name" value="Glyoxalase/Bleomycin resistance protein/Dihydroxybiphenyl dioxygenase"/>
    <property type="match status" value="1"/>
</dbReference>
<reference evidence="1 2" key="1">
    <citation type="submission" date="2018-03" db="EMBL/GenBank/DDBJ databases">
        <title>Genomic Encyclopedia of Archaeal and Bacterial Type Strains, Phase II (KMG-II): from individual species to whole genera.</title>
        <authorList>
            <person name="Goeker M."/>
        </authorList>
    </citation>
    <scope>NUCLEOTIDE SEQUENCE [LARGE SCALE GENOMIC DNA]</scope>
    <source>
        <strain evidence="1 2">DSM 18107</strain>
    </source>
</reference>
<dbReference type="EMBL" id="PYGK01000003">
    <property type="protein sequence ID" value="PSL33312.1"/>
    <property type="molecule type" value="Genomic_DNA"/>
</dbReference>
<evidence type="ECO:0000313" key="1">
    <source>
        <dbReference type="EMBL" id="PSL33312.1"/>
    </source>
</evidence>
<organism evidence="1 2">
    <name type="scientific">Chitinophaga ginsengisoli</name>
    <dbReference type="NCBI Taxonomy" id="363837"/>
    <lineage>
        <taxon>Bacteria</taxon>
        <taxon>Pseudomonadati</taxon>
        <taxon>Bacteroidota</taxon>
        <taxon>Chitinophagia</taxon>
        <taxon>Chitinophagales</taxon>
        <taxon>Chitinophagaceae</taxon>
        <taxon>Chitinophaga</taxon>
    </lineage>
</organism>
<dbReference type="InterPro" id="IPR029068">
    <property type="entry name" value="Glyas_Bleomycin-R_OHBP_Dase"/>
</dbReference>
<evidence type="ECO:0000313" key="2">
    <source>
        <dbReference type="Proteomes" id="UP000240978"/>
    </source>
</evidence>
<dbReference type="RefSeq" id="WP_106601631.1">
    <property type="nucleotide sequence ID" value="NZ_PYGK01000003.1"/>
</dbReference>
<comment type="caution">
    <text evidence="1">The sequence shown here is derived from an EMBL/GenBank/DDBJ whole genome shotgun (WGS) entry which is preliminary data.</text>
</comment>
<protein>
    <submittedName>
        <fullName evidence="1">Uncharacterized protein</fullName>
    </submittedName>
</protein>
<name>A0A2P8GH70_9BACT</name>
<dbReference type="AlphaFoldDB" id="A0A2P8GH70"/>
<sequence length="236" mass="26756">MSAYSISREWLTIPILPCASVVETLDFWVMLGYTITYKQTRPYQYGVVERGGYALHFGHVKGLDKQANSFTGCLVVVQDAAAVYNELAGRFKQHTGKVPHTGVPRMSRMKPGATRFTLTDVSGNAVIFISHGERDQEDWEAADKREQSRMMKALAVAKRFRDYKNDDVMAAKTLDVALKHRERESPKEVAEVLLMRIELANAMNDEKRVAECNAILQQLGVEEDELLLINKRYKTI</sequence>
<dbReference type="Gene3D" id="3.10.180.10">
    <property type="entry name" value="2,3-Dihydroxybiphenyl 1,2-Dioxygenase, domain 1"/>
    <property type="match status" value="1"/>
</dbReference>
<keyword evidence="2" id="KW-1185">Reference proteome</keyword>
<accession>A0A2P8GH70</accession>